<feature type="transmembrane region" description="Helical" evidence="1">
    <location>
        <begin position="343"/>
        <end position="363"/>
    </location>
</feature>
<feature type="transmembrane region" description="Helical" evidence="1">
    <location>
        <begin position="193"/>
        <end position="214"/>
    </location>
</feature>
<protein>
    <submittedName>
        <fullName evidence="2">Unannotated protein</fullName>
    </submittedName>
</protein>
<feature type="transmembrane region" description="Helical" evidence="1">
    <location>
        <begin position="268"/>
        <end position="286"/>
    </location>
</feature>
<evidence type="ECO:0000256" key="1">
    <source>
        <dbReference type="SAM" id="Phobius"/>
    </source>
</evidence>
<sequence length="565" mass="62120">MSALPADAGPSLSTPRQRRELGLDWFDWSAFAGVVVASFAIVVPLLLKGRTWSGGESPVALDQLQYLTWIREAGNHGLIGNRWDFSPDSRVFLHPGFLISGLLFRLGVPIQAAYAALWKPVAAVLTFAAALCWVRHLVVGTWARRGAIFIVLFAVMPWSGLVKFFDIGNRRNNYIWGLKLDFMSGEIWTVQPLQGYSMTAIAIALMVFVLLGVAKRSSGDGSTRLLVLLSLGSGLVMWLQPWQGGETLLIIGFVEVFRRWRYGKSIDIGLLWLFVAGAIPAVYYALLSKTDAAWKLAGEVNQADGSPLWGWPWWVVLLTLAPLGIPALFALRRKDLSWGQAAVRFWPLAALIVFLQPFGTFPFHSAQGLMFPIGVLAAQGMTSYRPRWVPRPAFWWVVPVLLFLSVPGTIHKMWSAYNQINKVAYPYYIAPGEKRALRFLEVDPQPGGVMTDEYGGLLIPAYTGREALMGPFSWTPNYFQRALPVGAIFGNFMSPAAAQAAVESTGARFIFQACHGNAQPATSLGRELGPIILSTHDFGCARVYVLKRSAKSDRVSSELGGPDGG</sequence>
<accession>A0A6J7CMX7</accession>
<feature type="transmembrane region" description="Helical" evidence="1">
    <location>
        <begin position="28"/>
        <end position="47"/>
    </location>
</feature>
<keyword evidence="1" id="KW-0472">Membrane</keyword>
<name>A0A6J7CMX7_9ZZZZ</name>
<feature type="transmembrane region" description="Helical" evidence="1">
    <location>
        <begin position="91"/>
        <end position="110"/>
    </location>
</feature>
<organism evidence="2">
    <name type="scientific">freshwater metagenome</name>
    <dbReference type="NCBI Taxonomy" id="449393"/>
    <lineage>
        <taxon>unclassified sequences</taxon>
        <taxon>metagenomes</taxon>
        <taxon>ecological metagenomes</taxon>
    </lineage>
</organism>
<proteinExistence type="predicted"/>
<feature type="transmembrane region" description="Helical" evidence="1">
    <location>
        <begin position="393"/>
        <end position="410"/>
    </location>
</feature>
<evidence type="ECO:0000313" key="2">
    <source>
        <dbReference type="EMBL" id="CAB4859136.1"/>
    </source>
</evidence>
<reference evidence="2" key="1">
    <citation type="submission" date="2020-05" db="EMBL/GenBank/DDBJ databases">
        <authorList>
            <person name="Chiriac C."/>
            <person name="Salcher M."/>
            <person name="Ghai R."/>
            <person name="Kavagutti S V."/>
        </authorList>
    </citation>
    <scope>NUCLEOTIDE SEQUENCE</scope>
</reference>
<feature type="transmembrane region" description="Helical" evidence="1">
    <location>
        <begin position="116"/>
        <end position="134"/>
    </location>
</feature>
<dbReference type="AlphaFoldDB" id="A0A6J7CMX7"/>
<dbReference type="EMBL" id="CAFBLU010000001">
    <property type="protein sequence ID" value="CAB4859136.1"/>
    <property type="molecule type" value="Genomic_DNA"/>
</dbReference>
<feature type="transmembrane region" description="Helical" evidence="1">
    <location>
        <begin position="146"/>
        <end position="165"/>
    </location>
</feature>
<keyword evidence="1" id="KW-1133">Transmembrane helix</keyword>
<feature type="transmembrane region" description="Helical" evidence="1">
    <location>
        <begin position="311"/>
        <end position="331"/>
    </location>
</feature>
<gene>
    <name evidence="2" type="ORF">UFOPK3444_00076</name>
</gene>
<keyword evidence="1" id="KW-0812">Transmembrane</keyword>